<accession>A0ABW2PC59</accession>
<dbReference type="RefSeq" id="WP_380828594.1">
    <property type="nucleotide sequence ID" value="NZ_JBHTCG010000014.1"/>
</dbReference>
<gene>
    <name evidence="2" type="ORF">ACFQSB_21240</name>
</gene>
<reference evidence="3" key="1">
    <citation type="journal article" date="2019" name="Int. J. Syst. Evol. Microbiol.">
        <title>The Global Catalogue of Microorganisms (GCM) 10K type strain sequencing project: providing services to taxonomists for standard genome sequencing and annotation.</title>
        <authorList>
            <consortium name="The Broad Institute Genomics Platform"/>
            <consortium name="The Broad Institute Genome Sequencing Center for Infectious Disease"/>
            <person name="Wu L."/>
            <person name="Ma J."/>
        </authorList>
    </citation>
    <scope>NUCLEOTIDE SEQUENCE [LARGE SCALE GENOMIC DNA]</scope>
    <source>
        <strain evidence="3">CECT 7649</strain>
    </source>
</reference>
<dbReference type="Proteomes" id="UP001596496">
    <property type="component" value="Unassembled WGS sequence"/>
</dbReference>
<evidence type="ECO:0000313" key="2">
    <source>
        <dbReference type="EMBL" id="MFC7384751.1"/>
    </source>
</evidence>
<keyword evidence="3" id="KW-1185">Reference proteome</keyword>
<name>A0ABW2PC59_9ACTN</name>
<feature type="region of interest" description="Disordered" evidence="1">
    <location>
        <begin position="1"/>
        <end position="30"/>
    </location>
</feature>
<comment type="caution">
    <text evidence="2">The sequence shown here is derived from an EMBL/GenBank/DDBJ whole genome shotgun (WGS) entry which is preliminary data.</text>
</comment>
<evidence type="ECO:0000313" key="3">
    <source>
        <dbReference type="Proteomes" id="UP001596496"/>
    </source>
</evidence>
<proteinExistence type="predicted"/>
<protein>
    <submittedName>
        <fullName evidence="2">Uncharacterized protein</fullName>
    </submittedName>
</protein>
<sequence>MPTAPAAPVAPVAASEPAPSSSGDREAASAPVIAAPGVPAAVPGLIVLGDDSAAVCTDGTCR</sequence>
<dbReference type="EMBL" id="JBHTCG010000014">
    <property type="protein sequence ID" value="MFC7384751.1"/>
    <property type="molecule type" value="Genomic_DNA"/>
</dbReference>
<organism evidence="2 3">
    <name type="scientific">Sphaerisporangium rhizosphaerae</name>
    <dbReference type="NCBI Taxonomy" id="2269375"/>
    <lineage>
        <taxon>Bacteria</taxon>
        <taxon>Bacillati</taxon>
        <taxon>Actinomycetota</taxon>
        <taxon>Actinomycetes</taxon>
        <taxon>Streptosporangiales</taxon>
        <taxon>Streptosporangiaceae</taxon>
        <taxon>Sphaerisporangium</taxon>
    </lineage>
</organism>
<evidence type="ECO:0000256" key="1">
    <source>
        <dbReference type="SAM" id="MobiDB-lite"/>
    </source>
</evidence>